<dbReference type="Pfam" id="PF13177">
    <property type="entry name" value="DNA_pol3_delta2"/>
    <property type="match status" value="1"/>
</dbReference>
<dbReference type="InterPro" id="IPR027417">
    <property type="entry name" value="P-loop_NTPase"/>
</dbReference>
<dbReference type="GO" id="GO:0006261">
    <property type="term" value="P:DNA-templated DNA replication"/>
    <property type="evidence" value="ECO:0007669"/>
    <property type="project" value="TreeGrafter"/>
</dbReference>
<sequence>MATASWPVIGHQKIVRYLQSVAERHIPNHGYLFYGAPGLGKNLVADFFIKSILCRSGASKFCNTCSDCRQLDRGIHPDVVYLSKAEDKKNINVEEVREARSKIQNSSLLDAYKIMFIRDAETLSIGAVNALLKILEEPVGKTIFVFIAEDIKFLPRTFLSRLQVIKFLPVSHEDIENYLLAKNYSRSEAYELAHLSLGFPGRILPFLGHPKNLNEHKEKISDILRKLSGSVNERFRLVEQLAGQNNSEPTKINVRQFIHSFSALTRDALLIKSACTDKITHHWLRNELSVFASKYSSGKIVRLLSEAKFTLRFTEQNVNLRLALENLVLAL</sequence>
<reference evidence="1 2" key="1">
    <citation type="journal article" date="2016" name="Nat. Commun.">
        <title>Thousands of microbial genomes shed light on interconnected biogeochemical processes in an aquifer system.</title>
        <authorList>
            <person name="Anantharaman K."/>
            <person name="Brown C.T."/>
            <person name="Hug L.A."/>
            <person name="Sharon I."/>
            <person name="Castelle C.J."/>
            <person name="Probst A.J."/>
            <person name="Thomas B.C."/>
            <person name="Singh A."/>
            <person name="Wilkins M.J."/>
            <person name="Karaoz U."/>
            <person name="Brodie E.L."/>
            <person name="Williams K.H."/>
            <person name="Hubbard S.S."/>
            <person name="Banfield J.F."/>
        </authorList>
    </citation>
    <scope>NUCLEOTIDE SEQUENCE [LARGE SCALE GENOMIC DNA]</scope>
</reference>
<name>A0A1F6FYB0_9BACT</name>
<dbReference type="CDD" id="cd00009">
    <property type="entry name" value="AAA"/>
    <property type="match status" value="1"/>
</dbReference>
<dbReference type="Gene3D" id="3.40.50.300">
    <property type="entry name" value="P-loop containing nucleotide triphosphate hydrolases"/>
    <property type="match status" value="1"/>
</dbReference>
<dbReference type="InterPro" id="IPR050238">
    <property type="entry name" value="DNA_Rep/Repair_Clamp_Loader"/>
</dbReference>
<dbReference type="PANTHER" id="PTHR11669">
    <property type="entry name" value="REPLICATION FACTOR C / DNA POLYMERASE III GAMMA-TAU SUBUNIT"/>
    <property type="match status" value="1"/>
</dbReference>
<dbReference type="PANTHER" id="PTHR11669:SF8">
    <property type="entry name" value="DNA POLYMERASE III SUBUNIT DELTA"/>
    <property type="match status" value="1"/>
</dbReference>
<proteinExistence type="predicted"/>
<dbReference type="EMBL" id="MFMZ01000031">
    <property type="protein sequence ID" value="OGG90848.1"/>
    <property type="molecule type" value="Genomic_DNA"/>
</dbReference>
<evidence type="ECO:0008006" key="3">
    <source>
        <dbReference type="Google" id="ProtNLM"/>
    </source>
</evidence>
<protein>
    <recommendedName>
        <fullName evidence="3">DNA polymerase III subunit delta</fullName>
    </recommendedName>
</protein>
<organism evidence="1 2">
    <name type="scientific">Candidatus Kuenenbacteria bacterium RIFCSPLOWO2_02_FULL_42_16</name>
    <dbReference type="NCBI Taxonomy" id="1798564"/>
    <lineage>
        <taxon>Bacteria</taxon>
        <taxon>Candidatus Kueneniibacteriota</taxon>
    </lineage>
</organism>
<comment type="caution">
    <text evidence="1">The sequence shown here is derived from an EMBL/GenBank/DDBJ whole genome shotgun (WGS) entry which is preliminary data.</text>
</comment>
<dbReference type="AlphaFoldDB" id="A0A1F6FYB0"/>
<dbReference type="STRING" id="1798564.A3H55_00570"/>
<gene>
    <name evidence="1" type="ORF">A3H55_00570</name>
</gene>
<evidence type="ECO:0000313" key="1">
    <source>
        <dbReference type="EMBL" id="OGG90848.1"/>
    </source>
</evidence>
<dbReference type="Proteomes" id="UP000177998">
    <property type="component" value="Unassembled WGS sequence"/>
</dbReference>
<evidence type="ECO:0000313" key="2">
    <source>
        <dbReference type="Proteomes" id="UP000177998"/>
    </source>
</evidence>
<dbReference type="SUPFAM" id="SSF52540">
    <property type="entry name" value="P-loop containing nucleoside triphosphate hydrolases"/>
    <property type="match status" value="1"/>
</dbReference>
<accession>A0A1F6FYB0</accession>